<dbReference type="InterPro" id="IPR021858">
    <property type="entry name" value="Fun_TF"/>
</dbReference>
<comment type="caution">
    <text evidence="1">The sequence shown here is derived from an EMBL/GenBank/DDBJ whole genome shotgun (WGS) entry which is preliminary data.</text>
</comment>
<dbReference type="Proteomes" id="UP001043456">
    <property type="component" value="Unassembled WGS sequence"/>
</dbReference>
<evidence type="ECO:0000313" key="2">
    <source>
        <dbReference type="Proteomes" id="UP001043456"/>
    </source>
</evidence>
<organism evidence="1 2">
    <name type="scientific">Aspergillus pseudoviridinutans</name>
    <dbReference type="NCBI Taxonomy" id="1517512"/>
    <lineage>
        <taxon>Eukaryota</taxon>
        <taxon>Fungi</taxon>
        <taxon>Dikarya</taxon>
        <taxon>Ascomycota</taxon>
        <taxon>Pezizomycotina</taxon>
        <taxon>Eurotiomycetes</taxon>
        <taxon>Eurotiomycetidae</taxon>
        <taxon>Eurotiales</taxon>
        <taxon>Aspergillaceae</taxon>
        <taxon>Aspergillus</taxon>
        <taxon>Aspergillus subgen. Fumigati</taxon>
    </lineage>
</organism>
<proteinExistence type="predicted"/>
<dbReference type="AlphaFoldDB" id="A0A9P3B7F3"/>
<evidence type="ECO:0000313" key="1">
    <source>
        <dbReference type="EMBL" id="GIJ86097.1"/>
    </source>
</evidence>
<keyword evidence="2" id="KW-1185">Reference proteome</keyword>
<dbReference type="PANTHER" id="PTHR38791">
    <property type="entry name" value="ZN(II)2CYS6 TRANSCRIPTION FACTOR (EUROFUNG)-RELATED-RELATED"/>
    <property type="match status" value="1"/>
</dbReference>
<evidence type="ECO:0008006" key="3">
    <source>
        <dbReference type="Google" id="ProtNLM"/>
    </source>
</evidence>
<accession>A0A9P3B7F3</accession>
<sequence>MLRVQNTYAENKVQTRVQRVRRQRTERIERENTTIPRAVHISAEVHSWNRFYRDYAIHSGISLFNVLPRFYTSSSSTCFQEALQAVALVSSARQLHQSGLMVRARQHYGKAITALNVALNDPVLTADDSVLVTLFLLSLFEMIIPEFLMSGLKDPVFRCHIHFEGALLLLRWRAERSRDSELDKSFLAFFSHICVRINPRATHSQRSTDVGIQLMSMFLNYEPSFDAKWLALEKFAAPWVKGPLLEPILAQTVDFKRRAHAQVTMSHRPSRIEVIQLIKDGTAICENLKATATSVKSSSNPDLPSHLQPTAFNNMFEVSTKTTEAIARCLYQTVRYHVVEMVSSLVAFVEDGEGTHHKPDYQFDPSLGSMILEQVCGEICTVLGLDGEHNMAEDEIGMAYRAYSIFWPLVVLLFSSLAGEEKRAWVQEKLRLIGEISGLGLATFAAGSHNTFRPA</sequence>
<protein>
    <recommendedName>
        <fullName evidence="3">C6 transcription factor</fullName>
    </recommendedName>
</protein>
<dbReference type="Pfam" id="PF11951">
    <property type="entry name" value="Fungal_trans_2"/>
    <property type="match status" value="1"/>
</dbReference>
<dbReference type="OrthoDB" id="4491390at2759"/>
<gene>
    <name evidence="1" type="ORF">Asppvi_004970</name>
</gene>
<reference evidence="1 2" key="1">
    <citation type="submission" date="2018-10" db="EMBL/GenBank/DDBJ databases">
        <title>Pan-genome distribution and transcriptional activeness of fungal secondary metabolism genes in Aspergillus section Fumigati.</title>
        <authorList>
            <person name="Takahashi H."/>
            <person name="Umemura M."/>
            <person name="Ninomiya A."/>
            <person name="Kusuya Y."/>
            <person name="Urayama S."/>
            <person name="Shimizu M."/>
            <person name="Watanabe A."/>
            <person name="Kamei K."/>
            <person name="Yaguchi T."/>
            <person name="Hagiwara D."/>
        </authorList>
    </citation>
    <scope>NUCLEOTIDE SEQUENCE [LARGE SCALE GENOMIC DNA]</scope>
    <source>
        <strain evidence="1 2">IFM 55266</strain>
    </source>
</reference>
<dbReference type="GeneID" id="67003582"/>
<name>A0A9P3B7F3_9EURO</name>
<dbReference type="RefSeq" id="XP_043156844.1">
    <property type="nucleotide sequence ID" value="XM_043300909.1"/>
</dbReference>
<dbReference type="InterPro" id="IPR053175">
    <property type="entry name" value="DHMBA_Reg_Transcription_Factor"/>
</dbReference>
<dbReference type="EMBL" id="BHVY01000003">
    <property type="protein sequence ID" value="GIJ86097.1"/>
    <property type="molecule type" value="Genomic_DNA"/>
</dbReference>